<keyword evidence="4" id="KW-0238">DNA-binding</keyword>
<evidence type="ECO:0000259" key="8">
    <source>
        <dbReference type="PROSITE" id="PS50048"/>
    </source>
</evidence>
<dbReference type="OMA" id="EYRFSNC"/>
<keyword evidence="5" id="KW-0804">Transcription</keyword>
<evidence type="ECO:0000256" key="1">
    <source>
        <dbReference type="ARBA" id="ARBA00004123"/>
    </source>
</evidence>
<evidence type="ECO:0000313" key="9">
    <source>
        <dbReference type="EMBL" id="VUG17767.1"/>
    </source>
</evidence>
<dbReference type="Gene3D" id="4.10.240.10">
    <property type="entry name" value="Zn(2)-C6 fungal-type DNA-binding domain"/>
    <property type="match status" value="1"/>
</dbReference>
<dbReference type="SUPFAM" id="SSF57701">
    <property type="entry name" value="Zn2/Cys6 DNA-binding domain"/>
    <property type="match status" value="1"/>
</dbReference>
<dbReference type="InterPro" id="IPR050987">
    <property type="entry name" value="AtrR-like"/>
</dbReference>
<dbReference type="Pfam" id="PF04082">
    <property type="entry name" value="Fungal_trans"/>
    <property type="match status" value="1"/>
</dbReference>
<evidence type="ECO:0000256" key="7">
    <source>
        <dbReference type="SAM" id="MobiDB-lite"/>
    </source>
</evidence>
<feature type="compositionally biased region" description="Polar residues" evidence="7">
    <location>
        <begin position="239"/>
        <end position="256"/>
    </location>
</feature>
<dbReference type="SMART" id="SM00906">
    <property type="entry name" value="Fungal_trans"/>
    <property type="match status" value="1"/>
</dbReference>
<feature type="compositionally biased region" description="Low complexity" evidence="7">
    <location>
        <begin position="257"/>
        <end position="273"/>
    </location>
</feature>
<evidence type="ECO:0000256" key="6">
    <source>
        <dbReference type="ARBA" id="ARBA00023242"/>
    </source>
</evidence>
<dbReference type="PROSITE" id="PS50048">
    <property type="entry name" value="ZN2_CY6_FUNGAL_2"/>
    <property type="match status" value="1"/>
</dbReference>
<feature type="domain" description="Zn(2)-C6 fungal-type" evidence="8">
    <location>
        <begin position="15"/>
        <end position="44"/>
    </location>
</feature>
<evidence type="ECO:0000313" key="10">
    <source>
        <dbReference type="Proteomes" id="UP000478008"/>
    </source>
</evidence>
<dbReference type="CDD" id="cd00067">
    <property type="entry name" value="GAL4"/>
    <property type="match status" value="1"/>
</dbReference>
<keyword evidence="6" id="KW-0539">Nucleus</keyword>
<dbReference type="GO" id="GO:0006351">
    <property type="term" value="P:DNA-templated transcription"/>
    <property type="evidence" value="ECO:0007669"/>
    <property type="project" value="InterPro"/>
</dbReference>
<dbReference type="Proteomes" id="UP000478008">
    <property type="component" value="Unassembled WGS sequence"/>
</dbReference>
<evidence type="ECO:0000256" key="3">
    <source>
        <dbReference type="ARBA" id="ARBA00023015"/>
    </source>
</evidence>
<dbReference type="SMART" id="SM00066">
    <property type="entry name" value="GAL4"/>
    <property type="match status" value="1"/>
</dbReference>
<feature type="compositionally biased region" description="Polar residues" evidence="7">
    <location>
        <begin position="830"/>
        <end position="845"/>
    </location>
</feature>
<dbReference type="GO" id="GO:0008270">
    <property type="term" value="F:zinc ion binding"/>
    <property type="evidence" value="ECO:0007669"/>
    <property type="project" value="InterPro"/>
</dbReference>
<keyword evidence="2" id="KW-0479">Metal-binding</keyword>
<feature type="region of interest" description="Disordered" evidence="7">
    <location>
        <begin position="830"/>
        <end position="861"/>
    </location>
</feature>
<dbReference type="AlphaFoldDB" id="A0A7D9H165"/>
<dbReference type="InterPro" id="IPR007219">
    <property type="entry name" value="XnlR_reg_dom"/>
</dbReference>
<evidence type="ECO:0000256" key="4">
    <source>
        <dbReference type="ARBA" id="ARBA00023125"/>
    </source>
</evidence>
<gene>
    <name evidence="9" type="ORF">DEBR0S2_15896G</name>
</gene>
<protein>
    <submittedName>
        <fullName evidence="9">DEBR0S2_15896g1_1</fullName>
    </submittedName>
</protein>
<organism evidence="9 10">
    <name type="scientific">Dekkera bruxellensis</name>
    <name type="common">Brettanomyces custersii</name>
    <dbReference type="NCBI Taxonomy" id="5007"/>
    <lineage>
        <taxon>Eukaryota</taxon>
        <taxon>Fungi</taxon>
        <taxon>Dikarya</taxon>
        <taxon>Ascomycota</taxon>
        <taxon>Saccharomycotina</taxon>
        <taxon>Pichiomycetes</taxon>
        <taxon>Pichiales</taxon>
        <taxon>Pichiaceae</taxon>
        <taxon>Brettanomyces</taxon>
    </lineage>
</organism>
<keyword evidence="10" id="KW-1185">Reference proteome</keyword>
<keyword evidence="3" id="KW-0805">Transcription regulation</keyword>
<dbReference type="Pfam" id="PF00172">
    <property type="entry name" value="Zn_clus"/>
    <property type="match status" value="1"/>
</dbReference>
<sequence length="1015" mass="112822">MTVLRAGHRKRTSKACDYCRSKKIKCDGRPQCAVCVKHHLKCTYNYVAKRRSASKKKNSNQVKVESANFSGIVSMSSPNSSINSSGSKWDNSVGLQPDIPVENPVPAASLALDKKIESRLDQLESMISLLVSKVAPEAQHDGQSPSAVQQDPPRLTLNRRISSQPSLPSIMLASQSSAYSSLSPSQLFPKNNQIPYNNTSLNGPSKPTFNLFGSGTPIASSASMPLIMNPASPFRPSGTRPSLTQPVSSASPLSVNSDSSKSPALSLSMNPVANNNPKVKPGDYCERYFGNHTSISLFSCRGLKWIDSKVKNKNVTAPLREFLCTFVRLEHRHLSVWVDPIEKNQLVPFPPREVIGILLGELKTPNVLSRLIDYPSLSRLLKMYCDHRDGLTPEPRYTYSELLLMNCSLLVAAALLEEKRQVYGSSGQNPTWEDLEKMKFELLNNSLFYYHRVSVVFDGLTGIRGIMLLSLYADLVSLSQGAYLIASTAIRQAQDMGLHQGSTYVGISEKEKRKRSFIWWVCYDADRGMCLRFGKPPIINDNDVSAPPPDGLTRSWMSKRLFGDDDSRIKETLEQLLAEKRLSEVNFIAFHLYSVLTSRTYNQLFAANAFTNKSPSQIYESAKLLLEDLEEWRLLIPDPLRPTVKLNPRFTDYIKKEKKERTGLSIYYIYVFVSLYYRYYHIKAIINKAIVKIKYTHLTREISGPLAEKMNEAGKACVEASMIILNMSTMLKDSEFGKFCMYHPFSAFITLSASVMQNPKAPNTKEQVNVLIKSAKNFFSNFQRKTAVDKGWVADEIARRMLYIVVNVVEESNPSLKFDCGDLFEEITSSSKMSGTAQKPNTNCSVDDGGPRKKAKKPFSGNQNFYNVPVASLIAPPALSYRAPDGTVRPSLQHQPLMNGSDGKQQDIIKANQTADPHNPSAPFEGGTFSFDSLAETQEDPSLNGIASNDAGNLDSLLKLFSKNETTPTNDSDIPTSDTLPSDGESLFQNIFNIPSLQVDLASTNHFMGSPSDML</sequence>
<dbReference type="GO" id="GO:0000981">
    <property type="term" value="F:DNA-binding transcription factor activity, RNA polymerase II-specific"/>
    <property type="evidence" value="ECO:0007669"/>
    <property type="project" value="InterPro"/>
</dbReference>
<name>A0A7D9H165_DEKBR</name>
<dbReference type="CDD" id="cd12148">
    <property type="entry name" value="fungal_TF_MHR"/>
    <property type="match status" value="1"/>
</dbReference>
<feature type="region of interest" description="Disordered" evidence="7">
    <location>
        <begin position="231"/>
        <end position="273"/>
    </location>
</feature>
<accession>A0A7D9H165</accession>
<dbReference type="InterPro" id="IPR036864">
    <property type="entry name" value="Zn2-C6_fun-type_DNA-bd_sf"/>
</dbReference>
<dbReference type="PANTHER" id="PTHR46910">
    <property type="entry name" value="TRANSCRIPTION FACTOR PDR1"/>
    <property type="match status" value="1"/>
</dbReference>
<proteinExistence type="predicted"/>
<reference evidence="9 10" key="1">
    <citation type="submission" date="2019-07" db="EMBL/GenBank/DDBJ databases">
        <authorList>
            <person name="Friedrich A."/>
            <person name="Schacherer J."/>
        </authorList>
    </citation>
    <scope>NUCLEOTIDE SEQUENCE [LARGE SCALE GENOMIC DNA]</scope>
</reference>
<dbReference type="GO" id="GO:0005634">
    <property type="term" value="C:nucleus"/>
    <property type="evidence" value="ECO:0007669"/>
    <property type="project" value="UniProtKB-SubCell"/>
</dbReference>
<comment type="subcellular location">
    <subcellularLocation>
        <location evidence="1">Nucleus</location>
    </subcellularLocation>
</comment>
<dbReference type="PROSITE" id="PS00463">
    <property type="entry name" value="ZN2_CY6_FUNGAL_1"/>
    <property type="match status" value="1"/>
</dbReference>
<dbReference type="PANTHER" id="PTHR46910:SF37">
    <property type="entry name" value="ZN(II)2CYS6 TRANSCRIPTION FACTOR (EUROFUNG)"/>
    <property type="match status" value="1"/>
</dbReference>
<dbReference type="GO" id="GO:0003677">
    <property type="term" value="F:DNA binding"/>
    <property type="evidence" value="ECO:0007669"/>
    <property type="project" value="UniProtKB-KW"/>
</dbReference>
<evidence type="ECO:0000256" key="5">
    <source>
        <dbReference type="ARBA" id="ARBA00023163"/>
    </source>
</evidence>
<dbReference type="EMBL" id="CABFWN010000002">
    <property type="protein sequence ID" value="VUG17767.1"/>
    <property type="molecule type" value="Genomic_DNA"/>
</dbReference>
<dbReference type="InterPro" id="IPR001138">
    <property type="entry name" value="Zn2Cys6_DnaBD"/>
</dbReference>
<evidence type="ECO:0000256" key="2">
    <source>
        <dbReference type="ARBA" id="ARBA00022723"/>
    </source>
</evidence>